<evidence type="ECO:0000256" key="7">
    <source>
        <dbReference type="ARBA" id="ARBA00022967"/>
    </source>
</evidence>
<dbReference type="EMBL" id="JBHFFA010000003">
    <property type="protein sequence ID" value="KAL2635010.1"/>
    <property type="molecule type" value="Genomic_DNA"/>
</dbReference>
<dbReference type="FunFam" id="3.30.70.100:FF:000005">
    <property type="entry name" value="Copper-exporting P-type ATPase A"/>
    <property type="match status" value="2"/>
</dbReference>
<evidence type="ECO:0000256" key="9">
    <source>
        <dbReference type="ARBA" id="ARBA00023008"/>
    </source>
</evidence>
<reference evidence="14 15" key="1">
    <citation type="submission" date="2024-09" db="EMBL/GenBank/DDBJ databases">
        <title>Chromosome-scale assembly of Riccia fluitans.</title>
        <authorList>
            <person name="Paukszto L."/>
            <person name="Sawicki J."/>
            <person name="Karawczyk K."/>
            <person name="Piernik-Szablinska J."/>
            <person name="Szczecinska M."/>
            <person name="Mazdziarz M."/>
        </authorList>
    </citation>
    <scope>NUCLEOTIDE SEQUENCE [LARGE SCALE GENOMIC DNA]</scope>
    <source>
        <strain evidence="14">Rf_01</strain>
        <tissue evidence="14">Aerial parts of the thallus</tissue>
    </source>
</reference>
<keyword evidence="3" id="KW-0813">Transport</keyword>
<dbReference type="InterPro" id="IPR006121">
    <property type="entry name" value="HMA_dom"/>
</dbReference>
<feature type="domain" description="HMA" evidence="13">
    <location>
        <begin position="211"/>
        <end position="282"/>
    </location>
</feature>
<dbReference type="InterPro" id="IPR023298">
    <property type="entry name" value="ATPase_P-typ_TM_dom_sf"/>
</dbReference>
<keyword evidence="5 12" id="KW-0479">Metal-binding</keyword>
<keyword evidence="6" id="KW-0677">Repeat</keyword>
<evidence type="ECO:0000256" key="12">
    <source>
        <dbReference type="RuleBase" id="RU362081"/>
    </source>
</evidence>
<feature type="transmembrane region" description="Helical" evidence="12">
    <location>
        <begin position="946"/>
        <end position="969"/>
    </location>
</feature>
<protein>
    <recommendedName>
        <fullName evidence="13">HMA domain-containing protein</fullName>
    </recommendedName>
</protein>
<keyword evidence="12" id="KW-0547">Nucleotide-binding</keyword>
<evidence type="ECO:0000256" key="5">
    <source>
        <dbReference type="ARBA" id="ARBA00022723"/>
    </source>
</evidence>
<dbReference type="SFLD" id="SFLDF00027">
    <property type="entry name" value="p-type_atpase"/>
    <property type="match status" value="1"/>
</dbReference>
<dbReference type="NCBIfam" id="TIGR01494">
    <property type="entry name" value="ATPase_P-type"/>
    <property type="match status" value="2"/>
</dbReference>
<name>A0ABD1YWI3_9MARC</name>
<dbReference type="GO" id="GO:0046872">
    <property type="term" value="F:metal ion binding"/>
    <property type="evidence" value="ECO:0007669"/>
    <property type="project" value="UniProtKB-KW"/>
</dbReference>
<dbReference type="AlphaFoldDB" id="A0ABD1YWI3"/>
<dbReference type="PRINTS" id="PR00942">
    <property type="entry name" value="CUATPASEI"/>
</dbReference>
<dbReference type="PROSITE" id="PS50846">
    <property type="entry name" value="HMA_2"/>
    <property type="match status" value="3"/>
</dbReference>
<comment type="subcellular location">
    <subcellularLocation>
        <location evidence="1 12">Membrane</location>
    </subcellularLocation>
</comment>
<evidence type="ECO:0000256" key="11">
    <source>
        <dbReference type="ARBA" id="ARBA00023136"/>
    </source>
</evidence>
<dbReference type="InterPro" id="IPR023299">
    <property type="entry name" value="ATPase_P-typ_cyto_dom_N"/>
</dbReference>
<keyword evidence="10" id="KW-0406">Ion transport</keyword>
<dbReference type="GO" id="GO:0005524">
    <property type="term" value="F:ATP binding"/>
    <property type="evidence" value="ECO:0007669"/>
    <property type="project" value="UniProtKB-UniRule"/>
</dbReference>
<evidence type="ECO:0000256" key="1">
    <source>
        <dbReference type="ARBA" id="ARBA00004370"/>
    </source>
</evidence>
<evidence type="ECO:0000313" key="15">
    <source>
        <dbReference type="Proteomes" id="UP001605036"/>
    </source>
</evidence>
<dbReference type="SFLD" id="SFLDS00003">
    <property type="entry name" value="Haloacid_Dehalogenase"/>
    <property type="match status" value="1"/>
</dbReference>
<keyword evidence="9" id="KW-0186">Copper</keyword>
<dbReference type="SUPFAM" id="SSF56784">
    <property type="entry name" value="HAD-like"/>
    <property type="match status" value="1"/>
</dbReference>
<dbReference type="NCBIfam" id="TIGR01525">
    <property type="entry name" value="ATPase-IB_hvy"/>
    <property type="match status" value="1"/>
</dbReference>
<dbReference type="PANTHER" id="PTHR46594">
    <property type="entry name" value="P-TYPE CATION-TRANSPORTING ATPASE"/>
    <property type="match status" value="1"/>
</dbReference>
<dbReference type="InterPro" id="IPR018303">
    <property type="entry name" value="ATPase_P-typ_P_site"/>
</dbReference>
<feature type="transmembrane region" description="Helical" evidence="12">
    <location>
        <begin position="310"/>
        <end position="331"/>
    </location>
</feature>
<dbReference type="Gene3D" id="3.40.1110.10">
    <property type="entry name" value="Calcium-transporting ATPase, cytoplasmic domain N"/>
    <property type="match status" value="1"/>
</dbReference>
<keyword evidence="15" id="KW-1185">Reference proteome</keyword>
<evidence type="ECO:0000256" key="10">
    <source>
        <dbReference type="ARBA" id="ARBA00023065"/>
    </source>
</evidence>
<dbReference type="GO" id="GO:0006811">
    <property type="term" value="P:monoatomic ion transport"/>
    <property type="evidence" value="ECO:0007669"/>
    <property type="project" value="UniProtKB-KW"/>
</dbReference>
<dbReference type="InterPro" id="IPR036163">
    <property type="entry name" value="HMA_dom_sf"/>
</dbReference>
<dbReference type="SUPFAM" id="SSF81665">
    <property type="entry name" value="Calcium ATPase, transmembrane domain M"/>
    <property type="match status" value="1"/>
</dbReference>
<dbReference type="InterPro" id="IPR036412">
    <property type="entry name" value="HAD-like_sf"/>
</dbReference>
<evidence type="ECO:0000313" key="14">
    <source>
        <dbReference type="EMBL" id="KAL2635010.1"/>
    </source>
</evidence>
<evidence type="ECO:0000256" key="4">
    <source>
        <dbReference type="ARBA" id="ARBA00022692"/>
    </source>
</evidence>
<comment type="similarity">
    <text evidence="2 12">Belongs to the cation transport ATPase (P-type) (TC 3.A.3) family. Type IB subfamily.</text>
</comment>
<evidence type="ECO:0000256" key="6">
    <source>
        <dbReference type="ARBA" id="ARBA00022737"/>
    </source>
</evidence>
<feature type="transmembrane region" description="Helical" evidence="12">
    <location>
        <begin position="975"/>
        <end position="995"/>
    </location>
</feature>
<evidence type="ECO:0000256" key="2">
    <source>
        <dbReference type="ARBA" id="ARBA00006024"/>
    </source>
</evidence>
<proteinExistence type="inferred from homology"/>
<dbReference type="Pfam" id="PF00403">
    <property type="entry name" value="HMA"/>
    <property type="match status" value="2"/>
</dbReference>
<dbReference type="InterPro" id="IPR017969">
    <property type="entry name" value="Heavy-metal-associated_CS"/>
</dbReference>
<dbReference type="PANTHER" id="PTHR46594:SF6">
    <property type="entry name" value="COPPER-TRANSPORTING ATPASE RAN1"/>
    <property type="match status" value="1"/>
</dbReference>
<keyword evidence="12" id="KW-0067">ATP-binding</keyword>
<dbReference type="FunFam" id="3.40.50.1000:FF:000031">
    <property type="entry name" value="Probable copper-transporting ATPase HMA5"/>
    <property type="match status" value="1"/>
</dbReference>
<dbReference type="CDD" id="cd00371">
    <property type="entry name" value="HMA"/>
    <property type="match status" value="3"/>
</dbReference>
<dbReference type="Proteomes" id="UP001605036">
    <property type="component" value="Unassembled WGS sequence"/>
</dbReference>
<feature type="transmembrane region" description="Helical" evidence="12">
    <location>
        <begin position="381"/>
        <end position="403"/>
    </location>
</feature>
<dbReference type="SUPFAM" id="SSF55008">
    <property type="entry name" value="HMA, heavy metal-associated domain"/>
    <property type="match status" value="3"/>
</dbReference>
<sequence length="1012" mass="108685">MAPKGDVQLSEVGFRSLVRQQFGGHEEVDGDLESLPLLTHPEEDRRDESVVVIIPSEEKIEVKITGMTCSACSTSVEKALMRLSGVHSATVALLQNKAEVVFDSSLLKEDNIKEAIEDAGFDVEIIAKVGSVPSGGVESGKALGHFKIHGMTCAACVKTVEGLLSNIPGVIRATVALATEMGEVEYDSNVVSKQDILDALDDGCWEAELIDSTQRDRLLMSIEGSFTLKDVESLGTALRGLKGVRDFSLDFEARKAAVVFDPEITGVRTIVDAADSAGDGSYMVKLPNPYTSYSPDRTEEVREVFHLLKYALAFSLPVFSIAVVFPHIMYLRRILMMQFGPFHIGDWIKWILVTPVQFKLGQRFYIAAYRALRNHSANMDVLVVLASTVAYLYSVCSIFYGALFGFWSASYFETSAMIITFVLFGKYLEAKAKGKTSEAIGKLLELAPTTALLLTVDADGQPLSEREIDIQLIHKGDILKVQPGAKVPADGQVVWGSSHVDESMITGESAQVAKVVGGAVIGGTVNMKGVLNIRATRVGRDAALARIVNLVETAQMAKAPIQKYADLVASIFVPIVVCLSLATLILWYLAGALGLYPDSWLPDGSGHFVFALMFSVSVLVIACPCALGLATPTAVMVATGVGATNGILIKGGDALERAQKIRCVVFDKTGTLTKGKPSVVSTWVFVKMDTADFLSFVAAAEASSEHPLAQAVIDYTHHFLGYDAPAYLTPDSSQVIKAKDTSWLKKATAFEAIPGEGLTCEVEGKKIQVGNRKLMFENGVEISDSIEDYLQGVEKQAKTAVLVAMNGVLAGMLAISDPLKQEAAVVIRGLNSMGIHCVMVTGDNQRTANAIAQEAGIGDVKAEVLPGGKVDVIRELQENGTVVAMVGDGINDSPALAAADVGMAIGAGTDIAIEAADYVLMRSNLEDVITAIDLSRKTFRRIQLNYIFAMGYNLIAIPIAAGLMFPFSHLQMPPWVAGGCMALSSVSVVCSSLMLRRYRSPRLTDLLQIKVK</sequence>
<dbReference type="Gene3D" id="2.70.150.10">
    <property type="entry name" value="Calcium-transporting ATPase, cytoplasmic transduction domain A"/>
    <property type="match status" value="1"/>
</dbReference>
<feature type="domain" description="HMA" evidence="13">
    <location>
        <begin position="142"/>
        <end position="208"/>
    </location>
</feature>
<dbReference type="CDD" id="cd02094">
    <property type="entry name" value="P-type_ATPase_Cu-like"/>
    <property type="match status" value="1"/>
</dbReference>
<dbReference type="InterPro" id="IPR059000">
    <property type="entry name" value="ATPase_P-type_domA"/>
</dbReference>
<feature type="transmembrane region" description="Helical" evidence="12">
    <location>
        <begin position="608"/>
        <end position="630"/>
    </location>
</feature>
<gene>
    <name evidence="14" type="ORF">R1flu_006489</name>
</gene>
<keyword evidence="8 12" id="KW-1133">Transmembrane helix</keyword>
<evidence type="ECO:0000256" key="8">
    <source>
        <dbReference type="ARBA" id="ARBA00022989"/>
    </source>
</evidence>
<dbReference type="PROSITE" id="PS01047">
    <property type="entry name" value="HMA_1"/>
    <property type="match status" value="2"/>
</dbReference>
<keyword evidence="4 12" id="KW-0812">Transmembrane</keyword>
<evidence type="ECO:0000259" key="13">
    <source>
        <dbReference type="PROSITE" id="PS50846"/>
    </source>
</evidence>
<evidence type="ECO:0000256" key="3">
    <source>
        <dbReference type="ARBA" id="ARBA00022448"/>
    </source>
</evidence>
<keyword evidence="7" id="KW-1278">Translocase</keyword>
<dbReference type="GO" id="GO:0016020">
    <property type="term" value="C:membrane"/>
    <property type="evidence" value="ECO:0007669"/>
    <property type="project" value="UniProtKB-SubCell"/>
</dbReference>
<dbReference type="Gene3D" id="3.30.70.100">
    <property type="match status" value="3"/>
</dbReference>
<dbReference type="PRINTS" id="PR00119">
    <property type="entry name" value="CATATPASE"/>
</dbReference>
<dbReference type="NCBIfam" id="TIGR00003">
    <property type="entry name" value="copper ion binding protein"/>
    <property type="match status" value="2"/>
</dbReference>
<dbReference type="Pfam" id="PF00702">
    <property type="entry name" value="Hydrolase"/>
    <property type="match status" value="1"/>
</dbReference>
<organism evidence="14 15">
    <name type="scientific">Riccia fluitans</name>
    <dbReference type="NCBI Taxonomy" id="41844"/>
    <lineage>
        <taxon>Eukaryota</taxon>
        <taxon>Viridiplantae</taxon>
        <taxon>Streptophyta</taxon>
        <taxon>Embryophyta</taxon>
        <taxon>Marchantiophyta</taxon>
        <taxon>Marchantiopsida</taxon>
        <taxon>Marchantiidae</taxon>
        <taxon>Marchantiales</taxon>
        <taxon>Ricciaceae</taxon>
        <taxon>Riccia</taxon>
    </lineage>
</organism>
<feature type="transmembrane region" description="Helical" evidence="12">
    <location>
        <begin position="409"/>
        <end position="428"/>
    </location>
</feature>
<dbReference type="SFLD" id="SFLDG00002">
    <property type="entry name" value="C1.7:_P-type_atpase_like"/>
    <property type="match status" value="1"/>
</dbReference>
<dbReference type="PROSITE" id="PS00154">
    <property type="entry name" value="ATPASE_E1_E2"/>
    <property type="match status" value="1"/>
</dbReference>
<dbReference type="FunFam" id="2.70.150.10:FF:000002">
    <property type="entry name" value="Copper-transporting ATPase 1, putative"/>
    <property type="match status" value="1"/>
</dbReference>
<dbReference type="InterPro" id="IPR044492">
    <property type="entry name" value="P_typ_ATPase_HD_dom"/>
</dbReference>
<keyword evidence="11 12" id="KW-0472">Membrane</keyword>
<dbReference type="InterPro" id="IPR001757">
    <property type="entry name" value="P_typ_ATPase"/>
</dbReference>
<dbReference type="InterPro" id="IPR023214">
    <property type="entry name" value="HAD_sf"/>
</dbReference>
<dbReference type="InterPro" id="IPR006122">
    <property type="entry name" value="HMA_Cu_ion-bd"/>
</dbReference>
<dbReference type="InterPro" id="IPR008250">
    <property type="entry name" value="ATPase_P-typ_transduc_dom_A_sf"/>
</dbReference>
<dbReference type="InterPro" id="IPR027256">
    <property type="entry name" value="P-typ_ATPase_IB"/>
</dbReference>
<comment type="caution">
    <text evidence="14">The sequence shown here is derived from an EMBL/GenBank/DDBJ whole genome shotgun (WGS) entry which is preliminary data.</text>
</comment>
<accession>A0ABD1YWI3</accession>
<dbReference type="Pfam" id="PF00122">
    <property type="entry name" value="E1-E2_ATPase"/>
    <property type="match status" value="1"/>
</dbReference>
<dbReference type="SUPFAM" id="SSF81653">
    <property type="entry name" value="Calcium ATPase, transduction domain A"/>
    <property type="match status" value="1"/>
</dbReference>
<feature type="transmembrane region" description="Helical" evidence="12">
    <location>
        <begin position="564"/>
        <end position="588"/>
    </location>
</feature>
<dbReference type="Gene3D" id="3.40.50.1000">
    <property type="entry name" value="HAD superfamily/HAD-like"/>
    <property type="match status" value="1"/>
</dbReference>
<feature type="domain" description="HMA" evidence="13">
    <location>
        <begin position="58"/>
        <end position="124"/>
    </location>
</feature>